<evidence type="ECO:0000256" key="7">
    <source>
        <dbReference type="RuleBase" id="RU000461"/>
    </source>
</evidence>
<keyword evidence="2 7" id="KW-0349">Heme</keyword>
<accession>E3J2J7</accession>
<dbReference type="Gene3D" id="1.10.630.10">
    <property type="entry name" value="Cytochrome P450"/>
    <property type="match status" value="1"/>
</dbReference>
<dbReference type="PROSITE" id="PS00086">
    <property type="entry name" value="CYTOCHROME_P450"/>
    <property type="match status" value="1"/>
</dbReference>
<dbReference type="InterPro" id="IPR017972">
    <property type="entry name" value="Cyt_P450_CS"/>
</dbReference>
<dbReference type="GO" id="GO:0016705">
    <property type="term" value="F:oxidoreductase activity, acting on paired donors, with incorporation or reduction of molecular oxygen"/>
    <property type="evidence" value="ECO:0007669"/>
    <property type="project" value="InterPro"/>
</dbReference>
<dbReference type="InterPro" id="IPR002397">
    <property type="entry name" value="Cyt_P450_B"/>
</dbReference>
<dbReference type="GO" id="GO:0020037">
    <property type="term" value="F:heme binding"/>
    <property type="evidence" value="ECO:0007669"/>
    <property type="project" value="InterPro"/>
</dbReference>
<evidence type="ECO:0000313" key="8">
    <source>
        <dbReference type="EMBL" id="ADP80511.1"/>
    </source>
</evidence>
<dbReference type="InterPro" id="IPR036396">
    <property type="entry name" value="Cyt_P450_sf"/>
</dbReference>
<evidence type="ECO:0000256" key="2">
    <source>
        <dbReference type="ARBA" id="ARBA00022617"/>
    </source>
</evidence>
<dbReference type="Pfam" id="PF00067">
    <property type="entry name" value="p450"/>
    <property type="match status" value="1"/>
</dbReference>
<evidence type="ECO:0000256" key="3">
    <source>
        <dbReference type="ARBA" id="ARBA00022723"/>
    </source>
</evidence>
<dbReference type="SUPFAM" id="SSF48264">
    <property type="entry name" value="Cytochrome P450"/>
    <property type="match status" value="1"/>
</dbReference>
<dbReference type="CDD" id="cd11031">
    <property type="entry name" value="Cyp158A-like"/>
    <property type="match status" value="1"/>
</dbReference>
<dbReference type="FunCoup" id="E3J2J7">
    <property type="interactions" value="35"/>
</dbReference>
<keyword evidence="6 7" id="KW-0503">Monooxygenase</keyword>
<protein>
    <submittedName>
        <fullName evidence="8">Cytochrome P450</fullName>
    </submittedName>
</protein>
<sequence length="403" mass="44823">MTTETQPRARHCPFGHLEALEFDPLLRQLRDEEPVTRISMSHGQGWAWLVTRYDDVRTVVTDHRFSRAAGIGRDLPRMTPEPIAQAEAVNLMDPPGHTRLRRLVAQGFTAAQIERMTPRIRAVVARLLDDIGAHGAPADFARLFAARLPLTTICEIMAIPDGDQRRLRDLVVTLMSTGAGPGPTREAKAALRAYFLELTARRRARPGDDLISTLALARDGDELLGDTELAVMSMVLTISGHDTSTYQLSNILYTLLTHPEQLALLRARPSLLEPAVEELLRFIPFRRGVGIARIATEDVELGGVTIHAGDAVHVSYLAANRDPDVYQNPDQLDLQRYRPATHLTFGHGTHYCAGASLARAELRLSLEALLARFPALRLAVPPEEVPWHAGSIWRYPERLPITW</sequence>
<proteinExistence type="inferred from homology"/>
<dbReference type="GO" id="GO:0004497">
    <property type="term" value="F:monooxygenase activity"/>
    <property type="evidence" value="ECO:0007669"/>
    <property type="project" value="UniProtKB-KW"/>
</dbReference>
<dbReference type="InterPro" id="IPR001128">
    <property type="entry name" value="Cyt_P450"/>
</dbReference>
<comment type="similarity">
    <text evidence="1 7">Belongs to the cytochrome P450 family.</text>
</comment>
<evidence type="ECO:0000313" key="9">
    <source>
        <dbReference type="Proteomes" id="UP000002484"/>
    </source>
</evidence>
<dbReference type="STRING" id="298654.FraEuI1c_2477"/>
<dbReference type="GO" id="GO:0005506">
    <property type="term" value="F:iron ion binding"/>
    <property type="evidence" value="ECO:0007669"/>
    <property type="project" value="InterPro"/>
</dbReference>
<dbReference type="PRINTS" id="PR00359">
    <property type="entry name" value="BP450"/>
</dbReference>
<organism evidence="8 9">
    <name type="scientific">Pseudofrankia inefficax (strain DSM 45817 / CECT 9037 / DDB 130130 / EuI1c)</name>
    <name type="common">Frankia inefficax</name>
    <dbReference type="NCBI Taxonomy" id="298654"/>
    <lineage>
        <taxon>Bacteria</taxon>
        <taxon>Bacillati</taxon>
        <taxon>Actinomycetota</taxon>
        <taxon>Actinomycetes</taxon>
        <taxon>Frankiales</taxon>
        <taxon>Frankiaceae</taxon>
        <taxon>Pseudofrankia</taxon>
    </lineage>
</organism>
<dbReference type="eggNOG" id="COG2124">
    <property type="taxonomic scope" value="Bacteria"/>
</dbReference>
<dbReference type="RefSeq" id="WP_013423629.1">
    <property type="nucleotide sequence ID" value="NC_014666.1"/>
</dbReference>
<evidence type="ECO:0000256" key="1">
    <source>
        <dbReference type="ARBA" id="ARBA00010617"/>
    </source>
</evidence>
<dbReference type="Proteomes" id="UP000002484">
    <property type="component" value="Chromosome"/>
</dbReference>
<dbReference type="HOGENOM" id="CLU_033716_1_1_11"/>
<keyword evidence="9" id="KW-1185">Reference proteome</keyword>
<dbReference type="PRINTS" id="PR00385">
    <property type="entry name" value="P450"/>
</dbReference>
<dbReference type="OrthoDB" id="141712at2"/>
<keyword evidence="3 7" id="KW-0479">Metal-binding</keyword>
<evidence type="ECO:0000256" key="5">
    <source>
        <dbReference type="ARBA" id="ARBA00023004"/>
    </source>
</evidence>
<reference evidence="8 9" key="1">
    <citation type="submission" date="2010-10" db="EMBL/GenBank/DDBJ databases">
        <title>Complete sequence of Frankia sp. EuI1c.</title>
        <authorList>
            <consortium name="US DOE Joint Genome Institute"/>
            <person name="Lucas S."/>
            <person name="Copeland A."/>
            <person name="Lapidus A."/>
            <person name="Cheng J.-F."/>
            <person name="Bruce D."/>
            <person name="Goodwin L."/>
            <person name="Pitluck S."/>
            <person name="Chertkov O."/>
            <person name="Detter J.C."/>
            <person name="Han C."/>
            <person name="Tapia R."/>
            <person name="Land M."/>
            <person name="Hauser L."/>
            <person name="Jeffries C."/>
            <person name="Kyrpides N."/>
            <person name="Ivanova N."/>
            <person name="Mikhailova N."/>
            <person name="Beauchemin N."/>
            <person name="Sen A."/>
            <person name="Sur S.A."/>
            <person name="Gtari M."/>
            <person name="Wall L."/>
            <person name="Tisa L."/>
            <person name="Woyke T."/>
        </authorList>
    </citation>
    <scope>NUCLEOTIDE SEQUENCE [LARGE SCALE GENOMIC DNA]</scope>
    <source>
        <strain evidence="9">DSM 45817 / CECT 9037 / EuI1c</strain>
    </source>
</reference>
<dbReference type="InParanoid" id="E3J2J7"/>
<dbReference type="PANTHER" id="PTHR46696:SF1">
    <property type="entry name" value="CYTOCHROME P450 YJIB-RELATED"/>
    <property type="match status" value="1"/>
</dbReference>
<keyword evidence="4 7" id="KW-0560">Oxidoreductase</keyword>
<dbReference type="PANTHER" id="PTHR46696">
    <property type="entry name" value="P450, PUTATIVE (EUROFUNG)-RELATED"/>
    <property type="match status" value="1"/>
</dbReference>
<dbReference type="AlphaFoldDB" id="E3J2J7"/>
<dbReference type="KEGG" id="fri:FraEuI1c_2477"/>
<evidence type="ECO:0000256" key="6">
    <source>
        <dbReference type="ARBA" id="ARBA00023033"/>
    </source>
</evidence>
<keyword evidence="5 7" id="KW-0408">Iron</keyword>
<evidence type="ECO:0000256" key="4">
    <source>
        <dbReference type="ARBA" id="ARBA00023002"/>
    </source>
</evidence>
<dbReference type="EMBL" id="CP002299">
    <property type="protein sequence ID" value="ADP80511.1"/>
    <property type="molecule type" value="Genomic_DNA"/>
</dbReference>
<gene>
    <name evidence="8" type="ordered locus">FraEuI1c_2477</name>
</gene>
<dbReference type="FunFam" id="1.10.630.10:FF:000018">
    <property type="entry name" value="Cytochrome P450 monooxygenase"/>
    <property type="match status" value="1"/>
</dbReference>
<name>E3J2J7_PSEI1</name>